<evidence type="ECO:0000259" key="2">
    <source>
        <dbReference type="PROSITE" id="PS50086"/>
    </source>
</evidence>
<dbReference type="SMART" id="SM00164">
    <property type="entry name" value="TBC"/>
    <property type="match status" value="1"/>
</dbReference>
<dbReference type="Gene3D" id="1.10.472.80">
    <property type="entry name" value="Ypt/Rab-GAP domain of gyp1p, domain 3"/>
    <property type="match status" value="1"/>
</dbReference>
<comment type="caution">
    <text evidence="3">The sequence shown here is derived from an EMBL/GenBank/DDBJ whole genome shotgun (WGS) entry which is preliminary data.</text>
</comment>
<feature type="domain" description="Rab-GAP TBC" evidence="2">
    <location>
        <begin position="82"/>
        <end position="290"/>
    </location>
</feature>
<dbReference type="InterPro" id="IPR000195">
    <property type="entry name" value="Rab-GAP-TBC_dom"/>
</dbReference>
<dbReference type="Gene3D" id="1.10.8.270">
    <property type="entry name" value="putative rabgap domain of human tbc1 domain family member 14 like domains"/>
    <property type="match status" value="1"/>
</dbReference>
<dbReference type="PROSITE" id="PS50086">
    <property type="entry name" value="TBC_RABGAP"/>
    <property type="match status" value="1"/>
</dbReference>
<evidence type="ECO:0000256" key="1">
    <source>
        <dbReference type="SAM" id="MobiDB-lite"/>
    </source>
</evidence>
<reference evidence="3 4" key="1">
    <citation type="submission" date="2016-07" db="EMBL/GenBank/DDBJ databases">
        <title>Pervasive Adenine N6-methylation of Active Genes in Fungi.</title>
        <authorList>
            <consortium name="DOE Joint Genome Institute"/>
            <person name="Mondo S.J."/>
            <person name="Dannebaum R.O."/>
            <person name="Kuo R.C."/>
            <person name="Labutti K."/>
            <person name="Haridas S."/>
            <person name="Kuo A."/>
            <person name="Salamov A."/>
            <person name="Ahrendt S.R."/>
            <person name="Lipzen A."/>
            <person name="Sullivan W."/>
            <person name="Andreopoulos W.B."/>
            <person name="Clum A."/>
            <person name="Lindquist E."/>
            <person name="Daum C."/>
            <person name="Ramamoorthy G.K."/>
            <person name="Gryganskyi A."/>
            <person name="Culley D."/>
            <person name="Magnuson J.K."/>
            <person name="James T.Y."/>
            <person name="O'Malley M.A."/>
            <person name="Stajich J.E."/>
            <person name="Spatafora J.W."/>
            <person name="Visel A."/>
            <person name="Grigoriev I.V."/>
        </authorList>
    </citation>
    <scope>NUCLEOTIDE SEQUENCE [LARGE SCALE GENOMIC DNA]</scope>
    <source>
        <strain evidence="3 4">NRRL 2496</strain>
    </source>
</reference>
<dbReference type="Proteomes" id="UP000242180">
    <property type="component" value="Unassembled WGS sequence"/>
</dbReference>
<accession>A0A1X2HJT2</accession>
<keyword evidence="4" id="KW-1185">Reference proteome</keyword>
<evidence type="ECO:0000313" key="3">
    <source>
        <dbReference type="EMBL" id="ORY98856.1"/>
    </source>
</evidence>
<dbReference type="InterPro" id="IPR035969">
    <property type="entry name" value="Rab-GAP_TBC_sf"/>
</dbReference>
<dbReference type="EMBL" id="MCGN01000003">
    <property type="protein sequence ID" value="ORY98856.1"/>
    <property type="molecule type" value="Genomic_DNA"/>
</dbReference>
<evidence type="ECO:0000313" key="4">
    <source>
        <dbReference type="Proteomes" id="UP000242180"/>
    </source>
</evidence>
<dbReference type="InterPro" id="IPR050302">
    <property type="entry name" value="Rab_GAP_TBC_domain"/>
</dbReference>
<feature type="region of interest" description="Disordered" evidence="1">
    <location>
        <begin position="361"/>
        <end position="381"/>
    </location>
</feature>
<dbReference type="PANTHER" id="PTHR47219:SF20">
    <property type="entry name" value="TBC1 DOMAIN FAMILY MEMBER 2B"/>
    <property type="match status" value="1"/>
</dbReference>
<protein>
    <submittedName>
        <fullName evidence="3">Rab-GTPase-TBC domain-domain-containing protein</fullName>
    </submittedName>
</protein>
<dbReference type="SUPFAM" id="SSF47923">
    <property type="entry name" value="Ypt/Rab-GAP domain of gyp1p"/>
    <property type="match status" value="2"/>
</dbReference>
<organism evidence="3 4">
    <name type="scientific">Syncephalastrum racemosum</name>
    <name type="common">Filamentous fungus</name>
    <dbReference type="NCBI Taxonomy" id="13706"/>
    <lineage>
        <taxon>Eukaryota</taxon>
        <taxon>Fungi</taxon>
        <taxon>Fungi incertae sedis</taxon>
        <taxon>Mucoromycota</taxon>
        <taxon>Mucoromycotina</taxon>
        <taxon>Mucoromycetes</taxon>
        <taxon>Mucorales</taxon>
        <taxon>Syncephalastraceae</taxon>
        <taxon>Syncephalastrum</taxon>
    </lineage>
</organism>
<proteinExistence type="predicted"/>
<dbReference type="OMA" id="DTMIQDS"/>
<gene>
    <name evidence="3" type="ORF">BCR43DRAFT_209586</name>
</gene>
<dbReference type="FunCoup" id="A0A1X2HJT2">
    <property type="interactions" value="96"/>
</dbReference>
<dbReference type="OrthoDB" id="294251at2759"/>
<sequence>MSRDASKRDCIRSRSASQSMNLCRLLRRTLSQHLTQADHDAFEVEYQPVLERRQQKWEQLLAEEHDKLPERNAKIRRYIRKGIPAHLRGRVWMHYSGAEAKMDANPGVYQKFVDKAEQMGDQNEFADIIERDLHRTFPDNVQFALNNAQHPPVLEALRRVLGAFSLYSPSIGYCQSLNYIVGMLLIFLKEEEAFWALVAIVQSVLPAGVYDVTMEGSNIDQTVLMMLIFERMPHLWRKLSTAKNFWDTATDAASMPTITLVTNHWFLTLFINILPTETVLRVWDCFFYEGASVLFRIALTLFKLNEQKVMALDDSLEIFQIMQNTPKKCIQCQSLIEAAFKRFGSLTDVTHEDLERRRELCRDRRRSGHTPPPLKPRHVRKPFHAFETVSWKKSKRYPPQL</sequence>
<name>A0A1X2HJT2_SYNRA</name>
<dbReference type="AlphaFoldDB" id="A0A1X2HJT2"/>
<dbReference type="Pfam" id="PF00566">
    <property type="entry name" value="RabGAP-TBC"/>
    <property type="match status" value="1"/>
</dbReference>
<dbReference type="GO" id="GO:0031267">
    <property type="term" value="F:small GTPase binding"/>
    <property type="evidence" value="ECO:0007669"/>
    <property type="project" value="TreeGrafter"/>
</dbReference>
<dbReference type="STRING" id="13706.A0A1X2HJT2"/>
<dbReference type="PANTHER" id="PTHR47219">
    <property type="entry name" value="RAB GTPASE-ACTIVATING PROTEIN 1-LIKE"/>
    <property type="match status" value="1"/>
</dbReference>
<dbReference type="InParanoid" id="A0A1X2HJT2"/>
<dbReference type="GO" id="GO:0005096">
    <property type="term" value="F:GTPase activator activity"/>
    <property type="evidence" value="ECO:0007669"/>
    <property type="project" value="TreeGrafter"/>
</dbReference>
<dbReference type="FunFam" id="1.10.8.270:FF:000026">
    <property type="entry name" value="TBC (Tre-2/Bub2/Cdc16) domain family"/>
    <property type="match status" value="1"/>
</dbReference>
<dbReference type="Gene3D" id="1.10.10.750">
    <property type="entry name" value="Ypt/Rab-GAP domain of gyp1p, domain 1"/>
    <property type="match status" value="1"/>
</dbReference>